<dbReference type="AlphaFoldDB" id="A0A8K0UNZ3"/>
<evidence type="ECO:0000313" key="2">
    <source>
        <dbReference type="EMBL" id="KAH8099640.1"/>
    </source>
</evidence>
<name>A0A8K0UNZ3_9AGAR</name>
<sequence>MACGCISDGRTETCTENIGFVADDDMVVAKDALLQFGKSRRSRPRRLGALVREIVIENIIDVMGQLYFLAPIHDKPTMNSRLDETNIDPLRTVPEPTVLPTVGRVQETSYHAAPSKDSTSLELDDAREYGDFDAGDDDGRRRDVDAGAIHADSDRDAGVGDDDGDDEKGFGGENTEYDDMMAPEDDDERFGEALPEELGGRGEGAVVGYESTGGSGEPVDVSESQEIFPGSDRW</sequence>
<feature type="compositionally biased region" description="Basic and acidic residues" evidence="1">
    <location>
        <begin position="137"/>
        <end position="158"/>
    </location>
</feature>
<feature type="region of interest" description="Disordered" evidence="1">
    <location>
        <begin position="100"/>
        <end position="234"/>
    </location>
</feature>
<dbReference type="Proteomes" id="UP000813824">
    <property type="component" value="Unassembled WGS sequence"/>
</dbReference>
<feature type="compositionally biased region" description="Acidic residues" evidence="1">
    <location>
        <begin position="175"/>
        <end position="189"/>
    </location>
</feature>
<dbReference type="EMBL" id="JAEVFJ010000019">
    <property type="protein sequence ID" value="KAH8099640.1"/>
    <property type="molecule type" value="Genomic_DNA"/>
</dbReference>
<accession>A0A8K0UNZ3</accession>
<reference evidence="2" key="1">
    <citation type="journal article" date="2021" name="New Phytol.">
        <title>Evolutionary innovations through gain and loss of genes in the ectomycorrhizal Boletales.</title>
        <authorList>
            <person name="Wu G."/>
            <person name="Miyauchi S."/>
            <person name="Morin E."/>
            <person name="Kuo A."/>
            <person name="Drula E."/>
            <person name="Varga T."/>
            <person name="Kohler A."/>
            <person name="Feng B."/>
            <person name="Cao Y."/>
            <person name="Lipzen A."/>
            <person name="Daum C."/>
            <person name="Hundley H."/>
            <person name="Pangilinan J."/>
            <person name="Johnson J."/>
            <person name="Barry K."/>
            <person name="LaButti K."/>
            <person name="Ng V."/>
            <person name="Ahrendt S."/>
            <person name="Min B."/>
            <person name="Choi I.G."/>
            <person name="Park H."/>
            <person name="Plett J.M."/>
            <person name="Magnuson J."/>
            <person name="Spatafora J.W."/>
            <person name="Nagy L.G."/>
            <person name="Henrissat B."/>
            <person name="Grigoriev I.V."/>
            <person name="Yang Z.L."/>
            <person name="Xu J."/>
            <person name="Martin F.M."/>
        </authorList>
    </citation>
    <scope>NUCLEOTIDE SEQUENCE</scope>
    <source>
        <strain evidence="2">KKN 215</strain>
    </source>
</reference>
<organism evidence="2 3">
    <name type="scientific">Cristinia sonorae</name>
    <dbReference type="NCBI Taxonomy" id="1940300"/>
    <lineage>
        <taxon>Eukaryota</taxon>
        <taxon>Fungi</taxon>
        <taxon>Dikarya</taxon>
        <taxon>Basidiomycota</taxon>
        <taxon>Agaricomycotina</taxon>
        <taxon>Agaricomycetes</taxon>
        <taxon>Agaricomycetidae</taxon>
        <taxon>Agaricales</taxon>
        <taxon>Pleurotineae</taxon>
        <taxon>Stephanosporaceae</taxon>
        <taxon>Cristinia</taxon>
    </lineage>
</organism>
<keyword evidence="3" id="KW-1185">Reference proteome</keyword>
<evidence type="ECO:0000256" key="1">
    <source>
        <dbReference type="SAM" id="MobiDB-lite"/>
    </source>
</evidence>
<proteinExistence type="predicted"/>
<feature type="compositionally biased region" description="Gly residues" evidence="1">
    <location>
        <begin position="201"/>
        <end position="216"/>
    </location>
</feature>
<comment type="caution">
    <text evidence="2">The sequence shown here is derived from an EMBL/GenBank/DDBJ whole genome shotgun (WGS) entry which is preliminary data.</text>
</comment>
<dbReference type="OrthoDB" id="2798041at2759"/>
<gene>
    <name evidence="2" type="ORF">BXZ70DRAFT_908022</name>
</gene>
<protein>
    <submittedName>
        <fullName evidence="2">Uncharacterized protein</fullName>
    </submittedName>
</protein>
<evidence type="ECO:0000313" key="3">
    <source>
        <dbReference type="Proteomes" id="UP000813824"/>
    </source>
</evidence>